<dbReference type="GO" id="GO:0060005">
    <property type="term" value="P:vestibular reflex"/>
    <property type="evidence" value="ECO:0007669"/>
    <property type="project" value="TreeGrafter"/>
</dbReference>
<evidence type="ECO:0000313" key="3">
    <source>
        <dbReference type="Proteomes" id="UP001066276"/>
    </source>
</evidence>
<feature type="compositionally biased region" description="Acidic residues" evidence="1">
    <location>
        <begin position="62"/>
        <end position="72"/>
    </location>
</feature>
<dbReference type="GO" id="GO:0005886">
    <property type="term" value="C:plasma membrane"/>
    <property type="evidence" value="ECO:0007669"/>
    <property type="project" value="InterPro"/>
</dbReference>
<accession>A0AAV7M9Y6</accession>
<dbReference type="PANTHER" id="PTHR23302">
    <property type="entry name" value="TRANSMEMBRANE CHANNEL-RELATED"/>
    <property type="match status" value="1"/>
</dbReference>
<protein>
    <submittedName>
        <fullName evidence="2">Uncharacterized protein</fullName>
    </submittedName>
</protein>
<name>A0AAV7M9Y6_PLEWA</name>
<organism evidence="2 3">
    <name type="scientific">Pleurodeles waltl</name>
    <name type="common">Iberian ribbed newt</name>
    <dbReference type="NCBI Taxonomy" id="8319"/>
    <lineage>
        <taxon>Eukaryota</taxon>
        <taxon>Metazoa</taxon>
        <taxon>Chordata</taxon>
        <taxon>Craniata</taxon>
        <taxon>Vertebrata</taxon>
        <taxon>Euteleostomi</taxon>
        <taxon>Amphibia</taxon>
        <taxon>Batrachia</taxon>
        <taxon>Caudata</taxon>
        <taxon>Salamandroidea</taxon>
        <taxon>Salamandridae</taxon>
        <taxon>Pleurodelinae</taxon>
        <taxon>Pleurodeles</taxon>
    </lineage>
</organism>
<dbReference type="AlphaFoldDB" id="A0AAV7M9Y6"/>
<reference evidence="2" key="1">
    <citation type="journal article" date="2022" name="bioRxiv">
        <title>Sequencing and chromosome-scale assembly of the giantPleurodeles waltlgenome.</title>
        <authorList>
            <person name="Brown T."/>
            <person name="Elewa A."/>
            <person name="Iarovenko S."/>
            <person name="Subramanian E."/>
            <person name="Araus A.J."/>
            <person name="Petzold A."/>
            <person name="Susuki M."/>
            <person name="Suzuki K.-i.T."/>
            <person name="Hayashi T."/>
            <person name="Toyoda A."/>
            <person name="Oliveira C."/>
            <person name="Osipova E."/>
            <person name="Leigh N.D."/>
            <person name="Simon A."/>
            <person name="Yun M.H."/>
        </authorList>
    </citation>
    <scope>NUCLEOTIDE SEQUENCE</scope>
    <source>
        <strain evidence="2">20211129_DDA</strain>
        <tissue evidence="2">Liver</tissue>
    </source>
</reference>
<dbReference type="GO" id="GO:0050910">
    <property type="term" value="P:detection of mechanical stimulus involved in sensory perception of sound"/>
    <property type="evidence" value="ECO:0007669"/>
    <property type="project" value="TreeGrafter"/>
</dbReference>
<comment type="caution">
    <text evidence="2">The sequence shown here is derived from an EMBL/GenBank/DDBJ whole genome shotgun (WGS) entry which is preliminary data.</text>
</comment>
<feature type="compositionally biased region" description="Basic residues" evidence="1">
    <location>
        <begin position="49"/>
        <end position="59"/>
    </location>
</feature>
<gene>
    <name evidence="2" type="ORF">NDU88_005643</name>
</gene>
<feature type="compositionally biased region" description="Acidic residues" evidence="1">
    <location>
        <begin position="120"/>
        <end position="134"/>
    </location>
</feature>
<evidence type="ECO:0000256" key="1">
    <source>
        <dbReference type="SAM" id="MobiDB-lite"/>
    </source>
</evidence>
<dbReference type="Proteomes" id="UP001066276">
    <property type="component" value="Chromosome 10"/>
</dbReference>
<dbReference type="InterPro" id="IPR038900">
    <property type="entry name" value="TMC"/>
</dbReference>
<feature type="compositionally biased region" description="Basic and acidic residues" evidence="1">
    <location>
        <begin position="91"/>
        <end position="107"/>
    </location>
</feature>
<keyword evidence="3" id="KW-1185">Reference proteome</keyword>
<dbReference type="PANTHER" id="PTHR23302:SF17">
    <property type="entry name" value="TRANSMEMBRANE CHANNEL-LIKE PROTEIN 2"/>
    <property type="match status" value="1"/>
</dbReference>
<dbReference type="GO" id="GO:0008381">
    <property type="term" value="F:mechanosensitive monoatomic ion channel activity"/>
    <property type="evidence" value="ECO:0007669"/>
    <property type="project" value="TreeGrafter"/>
</dbReference>
<sequence>MTLLLEDEEANAKSKNASRKPASRGGTRGGRNARNNDSDDESEDETPRQKRNANRRHKVKDCDEDESQPDEEIGNKRGRRNRGKNAAIKKQNHEESNEKLSDNDDQKTKKKTISPTESDAGSEEDEISMTEEEMEKLKEHVEEKKKLIATIRNKPWRMKKKLSLLRDSQAFVEKFEGALGKGKGKKFYAYKVMMMKKWIKFKRDFDNFRTACIPWEMKIKEVESKSYLTYCTLYLRIFRA</sequence>
<evidence type="ECO:0000313" key="2">
    <source>
        <dbReference type="EMBL" id="KAJ1100561.1"/>
    </source>
</evidence>
<dbReference type="EMBL" id="JANPWB010000014">
    <property type="protein sequence ID" value="KAJ1100561.1"/>
    <property type="molecule type" value="Genomic_DNA"/>
</dbReference>
<proteinExistence type="predicted"/>
<feature type="region of interest" description="Disordered" evidence="1">
    <location>
        <begin position="1"/>
        <end position="138"/>
    </location>
</feature>